<protein>
    <submittedName>
        <fullName evidence="5">Aconitase</fullName>
    </submittedName>
</protein>
<name>K6X111_9MICO</name>
<keyword evidence="3" id="KW-0411">Iron-sulfur</keyword>
<organism evidence="5 6">
    <name type="scientific">Kineosphaera limosa NBRC 100340</name>
    <dbReference type="NCBI Taxonomy" id="1184609"/>
    <lineage>
        <taxon>Bacteria</taxon>
        <taxon>Bacillati</taxon>
        <taxon>Actinomycetota</taxon>
        <taxon>Actinomycetes</taxon>
        <taxon>Micrococcales</taxon>
        <taxon>Dermatophilaceae</taxon>
        <taxon>Kineosphaera</taxon>
    </lineage>
</organism>
<sequence>MTTAHTLDARQATAPLRHGGREYTRIDLPAVLGQHIDAIPYVLRILAENVARTAAGDRADRALAALRAWPHGAAGDAELDLTPGRLLMHDTTSTPALVDIAAMRDALAEAGHDPAALSPLLPVDVSIDHSTAVEAYGHADAAAQNLGHEMRRNAERFAFLKWAAQVMPTVRLNPPGSGIMHTINLEQLATVVTTQQRDGATWAAPDVMLGTDSHTPI</sequence>
<dbReference type="InterPro" id="IPR006249">
    <property type="entry name" value="Aconitase/IRP2"/>
</dbReference>
<dbReference type="InterPro" id="IPR036008">
    <property type="entry name" value="Aconitase_4Fe-4S_dom"/>
</dbReference>
<dbReference type="RefSeq" id="WP_006594594.1">
    <property type="nucleotide sequence ID" value="NZ_BAHD01000097.1"/>
</dbReference>
<evidence type="ECO:0000313" key="6">
    <source>
        <dbReference type="Proteomes" id="UP000008366"/>
    </source>
</evidence>
<dbReference type="AlphaFoldDB" id="K6X111"/>
<dbReference type="PANTHER" id="PTHR11670">
    <property type="entry name" value="ACONITASE/IRON-RESPONSIVE ELEMENT FAMILY MEMBER"/>
    <property type="match status" value="1"/>
</dbReference>
<evidence type="ECO:0000259" key="4">
    <source>
        <dbReference type="Pfam" id="PF00330"/>
    </source>
</evidence>
<gene>
    <name evidence="5" type="primary">acn</name>
    <name evidence="5" type="ORF">KILIM_097_00120</name>
</gene>
<feature type="domain" description="Aconitase/3-isopropylmalate dehydratase large subunit alpha/beta/alpha" evidence="4">
    <location>
        <begin position="78"/>
        <end position="216"/>
    </location>
</feature>
<dbReference type="Pfam" id="PF00330">
    <property type="entry name" value="Aconitase"/>
    <property type="match status" value="1"/>
</dbReference>
<dbReference type="EMBL" id="BAHD01000097">
    <property type="protein sequence ID" value="GAB98062.1"/>
    <property type="molecule type" value="Genomic_DNA"/>
</dbReference>
<dbReference type="eggNOG" id="COG1048">
    <property type="taxonomic scope" value="Bacteria"/>
</dbReference>
<evidence type="ECO:0000256" key="3">
    <source>
        <dbReference type="ARBA" id="ARBA00023014"/>
    </source>
</evidence>
<dbReference type="STRING" id="1184609.KILIM_097_00120"/>
<reference evidence="5 6" key="1">
    <citation type="submission" date="2012-08" db="EMBL/GenBank/DDBJ databases">
        <title>Whole genome shotgun sequence of Kineosphaera limosa NBRC 100340.</title>
        <authorList>
            <person name="Yoshida I."/>
            <person name="Isaki S."/>
            <person name="Hosoyama A."/>
            <person name="Tsuchikane K."/>
            <person name="Katsumata H."/>
            <person name="Ando Y."/>
            <person name="Ohji S."/>
            <person name="Hamada M."/>
            <person name="Tamura T."/>
            <person name="Yamazoe A."/>
            <person name="Yamazaki S."/>
            <person name="Fujita N."/>
        </authorList>
    </citation>
    <scope>NUCLEOTIDE SEQUENCE [LARGE SCALE GENOMIC DNA]</scope>
    <source>
        <strain evidence="5 6">NBRC 100340</strain>
    </source>
</reference>
<proteinExistence type="predicted"/>
<feature type="non-terminal residue" evidence="5">
    <location>
        <position position="217"/>
    </location>
</feature>
<dbReference type="Gene3D" id="3.30.499.10">
    <property type="entry name" value="Aconitase, domain 3"/>
    <property type="match status" value="1"/>
</dbReference>
<evidence type="ECO:0000256" key="1">
    <source>
        <dbReference type="ARBA" id="ARBA00022723"/>
    </source>
</evidence>
<dbReference type="GO" id="GO:0051536">
    <property type="term" value="F:iron-sulfur cluster binding"/>
    <property type="evidence" value="ECO:0007669"/>
    <property type="project" value="UniProtKB-KW"/>
</dbReference>
<keyword evidence="2" id="KW-0408">Iron</keyword>
<keyword evidence="1" id="KW-0479">Metal-binding</keyword>
<dbReference type="InterPro" id="IPR015931">
    <property type="entry name" value="Acnase/IPM_dHydase_lsu_aba_1/3"/>
</dbReference>
<comment type="caution">
    <text evidence="5">The sequence shown here is derived from an EMBL/GenBank/DDBJ whole genome shotgun (WGS) entry which is preliminary data.</text>
</comment>
<keyword evidence="6" id="KW-1185">Reference proteome</keyword>
<accession>K6X111</accession>
<dbReference type="InterPro" id="IPR001030">
    <property type="entry name" value="Acoase/IPM_deHydtase_lsu_aba"/>
</dbReference>
<dbReference type="Proteomes" id="UP000008366">
    <property type="component" value="Unassembled WGS sequence"/>
</dbReference>
<dbReference type="SUPFAM" id="SSF53732">
    <property type="entry name" value="Aconitase iron-sulfur domain"/>
    <property type="match status" value="1"/>
</dbReference>
<evidence type="ECO:0000256" key="2">
    <source>
        <dbReference type="ARBA" id="ARBA00023004"/>
    </source>
</evidence>
<evidence type="ECO:0000313" key="5">
    <source>
        <dbReference type="EMBL" id="GAB98062.1"/>
    </source>
</evidence>
<dbReference type="GO" id="GO:0046872">
    <property type="term" value="F:metal ion binding"/>
    <property type="evidence" value="ECO:0007669"/>
    <property type="project" value="UniProtKB-KW"/>
</dbReference>
<dbReference type="PRINTS" id="PR00415">
    <property type="entry name" value="ACONITASE"/>
</dbReference>